<evidence type="ECO:0000313" key="2">
    <source>
        <dbReference type="Proteomes" id="UP000178449"/>
    </source>
</evidence>
<dbReference type="Proteomes" id="UP000178449">
    <property type="component" value="Unassembled WGS sequence"/>
</dbReference>
<dbReference type="EMBL" id="MFNE01000019">
    <property type="protein sequence ID" value="OGG96111.1"/>
    <property type="molecule type" value="Genomic_DNA"/>
</dbReference>
<protein>
    <recommendedName>
        <fullName evidence="3">Antitoxin</fullName>
    </recommendedName>
</protein>
<dbReference type="InterPro" id="IPR019239">
    <property type="entry name" value="VapB_antitoxin"/>
</dbReference>
<organism evidence="1 2">
    <name type="scientific">Candidatus Lambdaproteobacteria bacterium RIFOXYD2_FULL_50_16</name>
    <dbReference type="NCBI Taxonomy" id="1817772"/>
    <lineage>
        <taxon>Bacteria</taxon>
        <taxon>Pseudomonadati</taxon>
        <taxon>Pseudomonadota</taxon>
        <taxon>Candidatus Lambdaproteobacteria</taxon>
    </lineage>
</organism>
<evidence type="ECO:0000313" key="1">
    <source>
        <dbReference type="EMBL" id="OGG96111.1"/>
    </source>
</evidence>
<proteinExistence type="predicted"/>
<name>A0A1F6GDC1_9PROT</name>
<reference evidence="1 2" key="1">
    <citation type="journal article" date="2016" name="Nat. Commun.">
        <title>Thousands of microbial genomes shed light on interconnected biogeochemical processes in an aquifer system.</title>
        <authorList>
            <person name="Anantharaman K."/>
            <person name="Brown C.T."/>
            <person name="Hug L.A."/>
            <person name="Sharon I."/>
            <person name="Castelle C.J."/>
            <person name="Probst A.J."/>
            <person name="Thomas B.C."/>
            <person name="Singh A."/>
            <person name="Wilkins M.J."/>
            <person name="Karaoz U."/>
            <person name="Brodie E.L."/>
            <person name="Williams K.H."/>
            <person name="Hubbard S.S."/>
            <person name="Banfield J.F."/>
        </authorList>
    </citation>
    <scope>NUCLEOTIDE SEQUENCE [LARGE SCALE GENOMIC DNA]</scope>
</reference>
<dbReference type="AlphaFoldDB" id="A0A1F6GDC1"/>
<sequence>MRTNVTLDEGMLSELLNLTGARTKTAAVTLAVKEQIRRAKLHQLAGLVGKIPVDGKALAAAQVADQERDQSFEEMGKFHG</sequence>
<accession>A0A1F6GDC1</accession>
<gene>
    <name evidence="1" type="ORF">A2527_12415</name>
</gene>
<evidence type="ECO:0008006" key="3">
    <source>
        <dbReference type="Google" id="ProtNLM"/>
    </source>
</evidence>
<dbReference type="Pfam" id="PF09957">
    <property type="entry name" value="VapB_antitoxin"/>
    <property type="match status" value="1"/>
</dbReference>
<comment type="caution">
    <text evidence="1">The sequence shown here is derived from an EMBL/GenBank/DDBJ whole genome shotgun (WGS) entry which is preliminary data.</text>
</comment>